<protein>
    <recommendedName>
        <fullName evidence="6">Phosphate transporter</fullName>
    </recommendedName>
</protein>
<dbReference type="Proteomes" id="UP000600139">
    <property type="component" value="Unassembled WGS sequence"/>
</dbReference>
<feature type="transmembrane region" description="Helical" evidence="6">
    <location>
        <begin position="463"/>
        <end position="482"/>
    </location>
</feature>
<dbReference type="AlphaFoldDB" id="A0A934R7Q2"/>
<accession>A0A934R7Q2</accession>
<name>A0A934R7Q2_9BACT</name>
<comment type="caution">
    <text evidence="7">The sequence shown here is derived from an EMBL/GenBank/DDBJ whole genome shotgun (WGS) entry which is preliminary data.</text>
</comment>
<keyword evidence="8" id="KW-1185">Reference proteome</keyword>
<feature type="transmembrane region" description="Helical" evidence="6">
    <location>
        <begin position="43"/>
        <end position="62"/>
    </location>
</feature>
<dbReference type="InterPro" id="IPR001204">
    <property type="entry name" value="Phos_transporter"/>
</dbReference>
<evidence type="ECO:0000256" key="5">
    <source>
        <dbReference type="ARBA" id="ARBA00023136"/>
    </source>
</evidence>
<evidence type="ECO:0000313" key="7">
    <source>
        <dbReference type="EMBL" id="MBK1816760.1"/>
    </source>
</evidence>
<organism evidence="7 8">
    <name type="scientific">Luteolibacter yonseiensis</name>
    <dbReference type="NCBI Taxonomy" id="1144680"/>
    <lineage>
        <taxon>Bacteria</taxon>
        <taxon>Pseudomonadati</taxon>
        <taxon>Verrucomicrobiota</taxon>
        <taxon>Verrucomicrobiia</taxon>
        <taxon>Verrucomicrobiales</taxon>
        <taxon>Verrucomicrobiaceae</taxon>
        <taxon>Luteolibacter</taxon>
    </lineage>
</organism>
<evidence type="ECO:0000256" key="4">
    <source>
        <dbReference type="ARBA" id="ARBA00022989"/>
    </source>
</evidence>
<keyword evidence="5 6" id="KW-0472">Membrane</keyword>
<feature type="transmembrane region" description="Helical" evidence="6">
    <location>
        <begin position="375"/>
        <end position="397"/>
    </location>
</feature>
<feature type="transmembrane region" description="Helical" evidence="6">
    <location>
        <begin position="147"/>
        <end position="173"/>
    </location>
</feature>
<evidence type="ECO:0000256" key="3">
    <source>
        <dbReference type="ARBA" id="ARBA00022692"/>
    </source>
</evidence>
<evidence type="ECO:0000256" key="2">
    <source>
        <dbReference type="ARBA" id="ARBA00022448"/>
    </source>
</evidence>
<proteinExistence type="inferred from homology"/>
<dbReference type="PANTHER" id="PTHR11101:SF80">
    <property type="entry name" value="PHOSPHATE TRANSPORTER"/>
    <property type="match status" value="1"/>
</dbReference>
<dbReference type="Pfam" id="PF01384">
    <property type="entry name" value="PHO4"/>
    <property type="match status" value="1"/>
</dbReference>
<evidence type="ECO:0000256" key="1">
    <source>
        <dbReference type="ARBA" id="ARBA00004141"/>
    </source>
</evidence>
<dbReference type="PANTHER" id="PTHR11101">
    <property type="entry name" value="PHOSPHATE TRANSPORTER"/>
    <property type="match status" value="1"/>
</dbReference>
<keyword evidence="4 6" id="KW-1133">Transmembrane helix</keyword>
<comment type="similarity">
    <text evidence="6">Belongs to the inorganic phosphate transporter (PiT) (TC 2.A.20) family.</text>
</comment>
<keyword evidence="3 6" id="KW-0812">Transmembrane</keyword>
<keyword evidence="2 6" id="KW-0813">Transport</keyword>
<sequence>MTLGIIFLVIFIALAFEYINGFHDTANSIATVVGTKVMTPRQAILMAAATNLIGALAGHAVAKTVSSGLVDSQFISPLVIVCALLGGIVWNLITWWFGLPSSSTHALVGGICGAAVASAHDNWHAIIWSVKKVKDGKEVMEGVLHKVVIPMITSPVIGFVGGFIIMGILYFLLQKARPRFVNRFFGKAQIFSAGYMGFAHGLADAQKTMGVITLALVTATATGTFQNAPDWMNFLRMDKSMASEESIKTIQNPKSTPEQLRAAASTLETESTHLKPGEFREAFQTLSAKTFAAIGDAEAAQRLASHAKATHNQLVSHEDARFLPKLPILGKMVAAKITDWNGSLTKEMAAAESAGKVPLVVAAGKVRDLSPDVPAWIKIVCSITMAAGTMAGGWRIIKTLGHKMVKLQPVHGFAAETTAATLLAVTGSFGMTVSTTHSITTSIMGVGCAKRLNSLNFTLIERILWAWILTLPAAGGVAYLLVKLFRICGWIP</sequence>
<dbReference type="GO" id="GO:0035435">
    <property type="term" value="P:phosphate ion transmembrane transport"/>
    <property type="evidence" value="ECO:0007669"/>
    <property type="project" value="TreeGrafter"/>
</dbReference>
<dbReference type="RefSeq" id="WP_200351686.1">
    <property type="nucleotide sequence ID" value="NZ_BAABHZ010000006.1"/>
</dbReference>
<evidence type="ECO:0000313" key="8">
    <source>
        <dbReference type="Proteomes" id="UP000600139"/>
    </source>
</evidence>
<reference evidence="7" key="1">
    <citation type="submission" date="2021-01" db="EMBL/GenBank/DDBJ databases">
        <title>Modified the classification status of verrucomicrobia.</title>
        <authorList>
            <person name="Feng X."/>
        </authorList>
    </citation>
    <scope>NUCLEOTIDE SEQUENCE</scope>
    <source>
        <strain evidence="7">JCM 18052</strain>
    </source>
</reference>
<feature type="transmembrane region" description="Helical" evidence="6">
    <location>
        <begin position="74"/>
        <end position="97"/>
    </location>
</feature>
<comment type="subcellular location">
    <subcellularLocation>
        <location evidence="1 6">Membrane</location>
        <topology evidence="1 6">Multi-pass membrane protein</topology>
    </subcellularLocation>
</comment>
<evidence type="ECO:0000256" key="6">
    <source>
        <dbReference type="RuleBase" id="RU363058"/>
    </source>
</evidence>
<dbReference type="GO" id="GO:0005315">
    <property type="term" value="F:phosphate transmembrane transporter activity"/>
    <property type="evidence" value="ECO:0007669"/>
    <property type="project" value="InterPro"/>
</dbReference>
<dbReference type="GO" id="GO:0016020">
    <property type="term" value="C:membrane"/>
    <property type="evidence" value="ECO:0007669"/>
    <property type="project" value="UniProtKB-SubCell"/>
</dbReference>
<keyword evidence="6" id="KW-0592">Phosphate transport</keyword>
<gene>
    <name evidence="7" type="ORF">JIN84_14130</name>
</gene>
<dbReference type="EMBL" id="JAENIK010000011">
    <property type="protein sequence ID" value="MBK1816760.1"/>
    <property type="molecule type" value="Genomic_DNA"/>
</dbReference>